<proteinExistence type="inferred from homology"/>
<dbReference type="SUPFAM" id="SSF56112">
    <property type="entry name" value="Protein kinase-like (PK-like)"/>
    <property type="match status" value="1"/>
</dbReference>
<evidence type="ECO:0000313" key="4">
    <source>
        <dbReference type="Proteomes" id="UP000280434"/>
    </source>
</evidence>
<dbReference type="RefSeq" id="WP_121279553.1">
    <property type="nucleotide sequence ID" value="NZ_RBZV01000008.1"/>
</dbReference>
<dbReference type="InterPro" id="IPR011009">
    <property type="entry name" value="Kinase-like_dom_sf"/>
</dbReference>
<gene>
    <name evidence="3" type="ORF">D7S89_18130</name>
</gene>
<protein>
    <submittedName>
        <fullName evidence="3">ABC transporter</fullName>
    </submittedName>
</protein>
<sequence>MRISLRRLLLLFCVLRYGARLLWLTAPQDDKVRWIAAVLTRLHASPHARTQLDRALPQLAPLARAFAENLANKPEIATHTLHDAIDALSRMQAELAEPLPPDEAQRALRAALGQPVEAIFESIDWVPLESGIANQIHAARLRSPQGSHAEVAVKLAREREVARLEDDVAVLGWVAALLEPGFPAARELGLAALAASFGADLMRRFDLRAEAANLSQAGRHFSDDTRVVVPDVIWELCTDTTLVVQRIETLPISDIDGLRQHGIDLEQLGAHVVEVVIEQAFEHGFFHAALDARRIRVSIEADTLGRLVLADCSIMASLTEPEREFFVHGATALFGQDYGKLAGMHHEVGHVAPGTRPEQLEAELRMRSEAHFATHPQQRQAGALLHQLSAAVRPFGGDVPAALALAQHSLARAEALARTLAPELDTWRVVERALAELARKDLDHRGWLKRLSRELPHLAPIVPRLPLLIAQQLQRRHEQRDRFDSAVWHRQLRREQQRTRRLLLGCAVCGSLLGAAAVLLTR</sequence>
<organism evidence="3 4">
    <name type="scientific">Trinickia fusca</name>
    <dbReference type="NCBI Taxonomy" id="2419777"/>
    <lineage>
        <taxon>Bacteria</taxon>
        <taxon>Pseudomonadati</taxon>
        <taxon>Pseudomonadota</taxon>
        <taxon>Betaproteobacteria</taxon>
        <taxon>Burkholderiales</taxon>
        <taxon>Burkholderiaceae</taxon>
        <taxon>Trinickia</taxon>
    </lineage>
</organism>
<dbReference type="EMBL" id="RBZV01000008">
    <property type="protein sequence ID" value="RKP45909.1"/>
    <property type="molecule type" value="Genomic_DNA"/>
</dbReference>
<accession>A0A494XCP1</accession>
<dbReference type="OrthoDB" id="9795390at2"/>
<feature type="domain" description="ABC1 atypical kinase-like" evidence="2">
    <location>
        <begin position="96"/>
        <end position="343"/>
    </location>
</feature>
<evidence type="ECO:0000259" key="2">
    <source>
        <dbReference type="Pfam" id="PF03109"/>
    </source>
</evidence>
<dbReference type="PANTHER" id="PTHR10566">
    <property type="entry name" value="CHAPERONE-ACTIVITY OF BC1 COMPLEX CABC1 -RELATED"/>
    <property type="match status" value="1"/>
</dbReference>
<evidence type="ECO:0000256" key="1">
    <source>
        <dbReference type="ARBA" id="ARBA00009670"/>
    </source>
</evidence>
<comment type="caution">
    <text evidence="3">The sequence shown here is derived from an EMBL/GenBank/DDBJ whole genome shotgun (WGS) entry which is preliminary data.</text>
</comment>
<comment type="similarity">
    <text evidence="1">Belongs to the protein kinase superfamily. ADCK protein kinase family.</text>
</comment>
<dbReference type="Proteomes" id="UP000280434">
    <property type="component" value="Unassembled WGS sequence"/>
</dbReference>
<dbReference type="InterPro" id="IPR050154">
    <property type="entry name" value="UbiB_kinase"/>
</dbReference>
<keyword evidence="4" id="KW-1185">Reference proteome</keyword>
<dbReference type="PANTHER" id="PTHR10566:SF113">
    <property type="entry name" value="PROTEIN ACTIVITY OF BC1 COMPLEX KINASE 7, CHLOROPLASTIC"/>
    <property type="match status" value="1"/>
</dbReference>
<evidence type="ECO:0000313" key="3">
    <source>
        <dbReference type="EMBL" id="RKP45909.1"/>
    </source>
</evidence>
<dbReference type="AlphaFoldDB" id="A0A494XCP1"/>
<dbReference type="Pfam" id="PF03109">
    <property type="entry name" value="ABC1"/>
    <property type="match status" value="1"/>
</dbReference>
<dbReference type="InterPro" id="IPR004147">
    <property type="entry name" value="ABC1_dom"/>
</dbReference>
<name>A0A494XCP1_9BURK</name>
<reference evidence="3 4" key="1">
    <citation type="submission" date="2018-10" db="EMBL/GenBank/DDBJ databases">
        <title>Paraburkholderia sp. 7MK8-2, isolated from soil.</title>
        <authorList>
            <person name="Gao Z.-H."/>
            <person name="Qiu L.-H."/>
        </authorList>
    </citation>
    <scope>NUCLEOTIDE SEQUENCE [LARGE SCALE GENOMIC DNA]</scope>
    <source>
        <strain evidence="3 4">7MK8-2</strain>
    </source>
</reference>